<evidence type="ECO:0000256" key="3">
    <source>
        <dbReference type="ARBA" id="ARBA00015173"/>
    </source>
</evidence>
<evidence type="ECO:0000256" key="2">
    <source>
        <dbReference type="ARBA" id="ARBA00012883"/>
    </source>
</evidence>
<evidence type="ECO:0000256" key="1">
    <source>
        <dbReference type="ARBA" id="ARBA00008903"/>
    </source>
</evidence>
<dbReference type="EC" id="1.5.1.25" evidence="2"/>
<evidence type="ECO:0000313" key="18">
    <source>
        <dbReference type="EMBL" id="KAF2893675.1"/>
    </source>
</evidence>
<evidence type="ECO:0000256" key="14">
    <source>
        <dbReference type="ARBA" id="ARBA00093273"/>
    </source>
</evidence>
<dbReference type="OrthoDB" id="41492at2759"/>
<gene>
    <name evidence="18" type="ORF">ILUMI_12497</name>
</gene>
<comment type="catalytic activity">
    <reaction evidence="9">
        <text>(S)-cystathionine ketimine + NADPH + 2 H(+) = (3R,5S)-2,3,5,6,7-pentahydro-1,4-thiazepine-3,5-dicarboxylate + NADP(+)</text>
        <dbReference type="Rhea" id="RHEA:68036"/>
        <dbReference type="ChEBI" id="CHEBI:15378"/>
        <dbReference type="ChEBI" id="CHEBI:57783"/>
        <dbReference type="ChEBI" id="CHEBI:58349"/>
        <dbReference type="ChEBI" id="CHEBI:176808"/>
        <dbReference type="ChEBI" id="CHEBI:176810"/>
    </reaction>
    <physiologicalReaction direction="left-to-right" evidence="9">
        <dbReference type="Rhea" id="RHEA:68037"/>
    </physiologicalReaction>
</comment>
<dbReference type="InterPro" id="IPR036291">
    <property type="entry name" value="NAD(P)-bd_dom_sf"/>
</dbReference>
<evidence type="ECO:0000256" key="8">
    <source>
        <dbReference type="ARBA" id="ARBA00093226"/>
    </source>
</evidence>
<evidence type="ECO:0000256" key="6">
    <source>
        <dbReference type="ARBA" id="ARBA00093197"/>
    </source>
</evidence>
<comment type="catalytic activity">
    <reaction evidence="7">
        <text>L-proline + NADP(+) = 1-pyrroline-2-carboxylate + NADPH + H(+)</text>
        <dbReference type="Rhea" id="RHEA:20317"/>
        <dbReference type="ChEBI" id="CHEBI:15378"/>
        <dbReference type="ChEBI" id="CHEBI:39785"/>
        <dbReference type="ChEBI" id="CHEBI:57783"/>
        <dbReference type="ChEBI" id="CHEBI:58349"/>
        <dbReference type="ChEBI" id="CHEBI:60039"/>
        <dbReference type="EC" id="1.5.1.1"/>
    </reaction>
    <physiologicalReaction direction="right-to-left" evidence="7">
        <dbReference type="Rhea" id="RHEA:20319"/>
    </physiologicalReaction>
</comment>
<dbReference type="GO" id="GO:0050241">
    <property type="term" value="F:pyrroline-2-carboxylate reductase activity"/>
    <property type="evidence" value="ECO:0007669"/>
    <property type="project" value="UniProtKB-EC"/>
</dbReference>
<dbReference type="GO" id="GO:0042562">
    <property type="term" value="F:hormone binding"/>
    <property type="evidence" value="ECO:0007669"/>
    <property type="project" value="TreeGrafter"/>
</dbReference>
<evidence type="ECO:0000256" key="9">
    <source>
        <dbReference type="ARBA" id="ARBA00093227"/>
    </source>
</evidence>
<dbReference type="PANTHER" id="PTHR13812:SF19">
    <property type="entry name" value="KETIMINE REDUCTASE MU-CRYSTALLIN"/>
    <property type="match status" value="1"/>
</dbReference>
<evidence type="ECO:0000256" key="16">
    <source>
        <dbReference type="ARBA" id="ARBA00093598"/>
    </source>
</evidence>
<comment type="catalytic activity">
    <reaction evidence="5">
        <text>L-pipecolate + NAD(+) = Delta(1)-piperideine-2-carboxylate + NADH + H(+)</text>
        <dbReference type="Rhea" id="RHEA:30807"/>
        <dbReference type="ChEBI" id="CHEBI:15378"/>
        <dbReference type="ChEBI" id="CHEBI:57540"/>
        <dbReference type="ChEBI" id="CHEBI:57945"/>
        <dbReference type="ChEBI" id="CHEBI:61185"/>
        <dbReference type="ChEBI" id="CHEBI:77631"/>
        <dbReference type="EC" id="1.5.1.1"/>
    </reaction>
    <physiologicalReaction direction="right-to-left" evidence="5">
        <dbReference type="Rhea" id="RHEA:30809"/>
    </physiologicalReaction>
</comment>
<comment type="catalytic activity">
    <reaction evidence="14">
        <text>L-pipecolate + NADP(+) = Delta(1)-piperideine-2-carboxylate + NADPH + H(+)</text>
        <dbReference type="Rhea" id="RHEA:12524"/>
        <dbReference type="ChEBI" id="CHEBI:15378"/>
        <dbReference type="ChEBI" id="CHEBI:57783"/>
        <dbReference type="ChEBI" id="CHEBI:58349"/>
        <dbReference type="ChEBI" id="CHEBI:61185"/>
        <dbReference type="ChEBI" id="CHEBI:77631"/>
        <dbReference type="EC" id="1.5.1.1"/>
    </reaction>
    <physiologicalReaction direction="right-to-left" evidence="14">
        <dbReference type="Rhea" id="RHEA:12526"/>
    </physiologicalReaction>
</comment>
<comment type="catalytic activity">
    <reaction evidence="11">
        <text>(S)-cystathionine ketimine + NADH + 2 H(+) = (3R,5S)-2,3,5,6,7-pentahydro-1,4-thiazepine-3,5-dicarboxylate + NAD(+)</text>
        <dbReference type="Rhea" id="RHEA:68032"/>
        <dbReference type="ChEBI" id="CHEBI:15378"/>
        <dbReference type="ChEBI" id="CHEBI:57540"/>
        <dbReference type="ChEBI" id="CHEBI:57945"/>
        <dbReference type="ChEBI" id="CHEBI:176808"/>
        <dbReference type="ChEBI" id="CHEBI:176810"/>
    </reaction>
    <physiologicalReaction direction="left-to-right" evidence="11">
        <dbReference type="Rhea" id="RHEA:68033"/>
    </physiologicalReaction>
</comment>
<evidence type="ECO:0000256" key="11">
    <source>
        <dbReference type="ARBA" id="ARBA00093250"/>
    </source>
</evidence>
<comment type="catalytic activity">
    <reaction evidence="12">
        <text>(3R)-1,4-thiomorpholine-3-carboxylate + NADP(+) = 3,4-dehydrothiomorpholine-3-carboxylate + NADPH + 2 H(+)</text>
        <dbReference type="Rhea" id="RHEA:12500"/>
        <dbReference type="ChEBI" id="CHEBI:15378"/>
        <dbReference type="ChEBI" id="CHEBI:57783"/>
        <dbReference type="ChEBI" id="CHEBI:58349"/>
        <dbReference type="ChEBI" id="CHEBI:58517"/>
        <dbReference type="ChEBI" id="CHEBI:176873"/>
        <dbReference type="EC" id="1.5.1.25"/>
    </reaction>
    <physiologicalReaction direction="right-to-left" evidence="12">
        <dbReference type="Rhea" id="RHEA:12502"/>
    </physiologicalReaction>
</comment>
<dbReference type="EC" id="1.5.1.1" evidence="16"/>
<comment type="similarity">
    <text evidence="1">Belongs to the ornithine cyclodeaminase/mu-crystallin family.</text>
</comment>
<accession>A0A8K0CU37</accession>
<evidence type="ECO:0000256" key="13">
    <source>
        <dbReference type="ARBA" id="ARBA00093264"/>
    </source>
</evidence>
<comment type="catalytic activity">
    <reaction evidence="8">
        <text>(3R)-1,4-thiomorpholine-3-carboxylate + NAD(+) = 3,4-dehydrothiomorpholine-3-carboxylate + NADH + 2 H(+)</text>
        <dbReference type="Rhea" id="RHEA:12504"/>
        <dbReference type="ChEBI" id="CHEBI:15378"/>
        <dbReference type="ChEBI" id="CHEBI:57540"/>
        <dbReference type="ChEBI" id="CHEBI:57945"/>
        <dbReference type="ChEBI" id="CHEBI:58517"/>
        <dbReference type="ChEBI" id="CHEBI:176873"/>
        <dbReference type="EC" id="1.5.1.25"/>
    </reaction>
    <physiologicalReaction direction="right-to-left" evidence="8">
        <dbReference type="Rhea" id="RHEA:12506"/>
    </physiologicalReaction>
</comment>
<dbReference type="InterPro" id="IPR023401">
    <property type="entry name" value="ODC_N"/>
</dbReference>
<comment type="catalytic activity">
    <reaction evidence="10">
        <text>(R)-lanthionine ketimine + NADPH + 2 H(+) = (3R,5R)-1,4-thiomorpholine-3,5-dicarboxylate + NADP(+)</text>
        <dbReference type="Rhea" id="RHEA:68040"/>
        <dbReference type="ChEBI" id="CHEBI:15378"/>
        <dbReference type="ChEBI" id="CHEBI:57783"/>
        <dbReference type="ChEBI" id="CHEBI:58349"/>
        <dbReference type="ChEBI" id="CHEBI:176891"/>
        <dbReference type="ChEBI" id="CHEBI:176892"/>
    </reaction>
    <physiologicalReaction direction="left-to-right" evidence="10">
        <dbReference type="Rhea" id="RHEA:68041"/>
    </physiologicalReaction>
</comment>
<organism evidence="18 19">
    <name type="scientific">Ignelater luminosus</name>
    <name type="common">Cucubano</name>
    <name type="synonym">Pyrophorus luminosus</name>
    <dbReference type="NCBI Taxonomy" id="2038154"/>
    <lineage>
        <taxon>Eukaryota</taxon>
        <taxon>Metazoa</taxon>
        <taxon>Ecdysozoa</taxon>
        <taxon>Arthropoda</taxon>
        <taxon>Hexapoda</taxon>
        <taxon>Insecta</taxon>
        <taxon>Pterygota</taxon>
        <taxon>Neoptera</taxon>
        <taxon>Endopterygota</taxon>
        <taxon>Coleoptera</taxon>
        <taxon>Polyphaga</taxon>
        <taxon>Elateriformia</taxon>
        <taxon>Elateroidea</taxon>
        <taxon>Elateridae</taxon>
        <taxon>Agrypninae</taxon>
        <taxon>Pyrophorini</taxon>
        <taxon>Ignelater</taxon>
    </lineage>
</organism>
<proteinExistence type="inferred from homology"/>
<comment type="caution">
    <text evidence="18">The sequence shown here is derived from an EMBL/GenBank/DDBJ whole genome shotgun (WGS) entry which is preliminary data.</text>
</comment>
<dbReference type="Pfam" id="PF02423">
    <property type="entry name" value="OCD_Mu_crystall"/>
    <property type="match status" value="1"/>
</dbReference>
<dbReference type="Proteomes" id="UP000801492">
    <property type="component" value="Unassembled WGS sequence"/>
</dbReference>
<name>A0A8K0CU37_IGNLU</name>
<dbReference type="InterPro" id="IPR003462">
    <property type="entry name" value="ODC_Mu_crystall"/>
</dbReference>
<evidence type="ECO:0000256" key="10">
    <source>
        <dbReference type="ARBA" id="ARBA00093248"/>
    </source>
</evidence>
<comment type="subunit">
    <text evidence="15">Homodimer. Binds the thyroid hormone triiodothyronine (T3); T3 binding inhibits enzymatic activity.</text>
</comment>
<dbReference type="PANTHER" id="PTHR13812">
    <property type="entry name" value="KETIMINE REDUCTASE MU-CRYSTALLIN"/>
    <property type="match status" value="1"/>
</dbReference>
<evidence type="ECO:0000256" key="4">
    <source>
        <dbReference type="ARBA" id="ARBA00033420"/>
    </source>
</evidence>
<evidence type="ECO:0000256" key="15">
    <source>
        <dbReference type="ARBA" id="ARBA00093567"/>
    </source>
</evidence>
<protein>
    <recommendedName>
        <fullName evidence="3">Ketimine reductase mu-crystallin</fullName>
        <ecNumber evidence="16">1.5.1.1</ecNumber>
        <ecNumber evidence="2">1.5.1.25</ecNumber>
    </recommendedName>
    <alternativeName>
        <fullName evidence="17">1-piperideine-2-carboxylate/1-pyrroline-2-carboxylate reductase</fullName>
    </alternativeName>
    <alternativeName>
        <fullName evidence="4">NADP-regulated thyroid-hormone-binding protein</fullName>
    </alternativeName>
</protein>
<evidence type="ECO:0000256" key="5">
    <source>
        <dbReference type="ARBA" id="ARBA00093190"/>
    </source>
</evidence>
<dbReference type="AlphaFoldDB" id="A0A8K0CU37"/>
<sequence>MSTNNNNNNNNNKLVYIDDHRVRHLLDWDKTFKAVEKSMESVAAGRAFQNARAITTIPKTHNFLYTMPGYLNDSKYGALGCKLVSHFPENPNRAKPLPYVLANILLLDPETSILKAVIAGTDITNWRTAAASAVATKYLHRKENNILAIMGAGVQGRIHAIAFQHFFKFKEVRIWNRTPERAQKLAVELNREHNTKNLFVAYDKAEDCVRNADVIVTATTGASTLVKCEWIKKGAHINAVAVNPNNRELDDATYKASQVYIDNWNGARSELNGIKELGVEFKGQIGDLITGAIHPPESDAITVFQSLGMAVEDCAMARLIYDLHLSSSS</sequence>
<evidence type="ECO:0000313" key="19">
    <source>
        <dbReference type="Proteomes" id="UP000801492"/>
    </source>
</evidence>
<dbReference type="GO" id="GO:0005737">
    <property type="term" value="C:cytoplasm"/>
    <property type="evidence" value="ECO:0007669"/>
    <property type="project" value="TreeGrafter"/>
</dbReference>
<evidence type="ECO:0000256" key="17">
    <source>
        <dbReference type="ARBA" id="ARBA00093650"/>
    </source>
</evidence>
<reference evidence="18" key="1">
    <citation type="submission" date="2019-08" db="EMBL/GenBank/DDBJ databases">
        <title>The genome of the North American firefly Photinus pyralis.</title>
        <authorList>
            <consortium name="Photinus pyralis genome working group"/>
            <person name="Fallon T.R."/>
            <person name="Sander Lower S.E."/>
            <person name="Weng J.-K."/>
        </authorList>
    </citation>
    <scope>NUCLEOTIDE SEQUENCE</scope>
    <source>
        <strain evidence="18">TRF0915ILg1</strain>
        <tissue evidence="18">Whole body</tissue>
    </source>
</reference>
<dbReference type="PIRSF" id="PIRSF001439">
    <property type="entry name" value="CryM"/>
    <property type="match status" value="1"/>
</dbReference>
<comment type="catalytic activity">
    <reaction evidence="6">
        <text>Delta(2)-thiazoline-2-carboxylate + NADPH + 2 H(+) = L-thiazolidine-2-carboxylate + NADP(+)</text>
        <dbReference type="Rhea" id="RHEA:68072"/>
        <dbReference type="ChEBI" id="CHEBI:15378"/>
        <dbReference type="ChEBI" id="CHEBI:57783"/>
        <dbReference type="ChEBI" id="CHEBI:58349"/>
        <dbReference type="ChEBI" id="CHEBI:176895"/>
        <dbReference type="ChEBI" id="CHEBI:176896"/>
    </reaction>
    <physiologicalReaction direction="left-to-right" evidence="6">
        <dbReference type="Rhea" id="RHEA:68073"/>
    </physiologicalReaction>
</comment>
<keyword evidence="19" id="KW-1185">Reference proteome</keyword>
<comment type="catalytic activity">
    <reaction evidence="13">
        <text>L-proline + NAD(+) = 1-pyrroline-2-carboxylate + NADH + H(+)</text>
        <dbReference type="Rhea" id="RHEA:20321"/>
        <dbReference type="ChEBI" id="CHEBI:15378"/>
        <dbReference type="ChEBI" id="CHEBI:39785"/>
        <dbReference type="ChEBI" id="CHEBI:57540"/>
        <dbReference type="ChEBI" id="CHEBI:57945"/>
        <dbReference type="ChEBI" id="CHEBI:60039"/>
        <dbReference type="EC" id="1.5.1.1"/>
    </reaction>
    <physiologicalReaction direction="right-to-left" evidence="13">
        <dbReference type="Rhea" id="RHEA:20323"/>
    </physiologicalReaction>
</comment>
<dbReference type="EMBL" id="VTPC01007766">
    <property type="protein sequence ID" value="KAF2893675.1"/>
    <property type="molecule type" value="Genomic_DNA"/>
</dbReference>
<dbReference type="Gene3D" id="3.30.1780.10">
    <property type="entry name" value="ornithine cyclodeaminase, domain 1"/>
    <property type="match status" value="1"/>
</dbReference>
<dbReference type="GO" id="GO:0047127">
    <property type="term" value="F:thiomorpholine-carboxylate dehydrogenase activity"/>
    <property type="evidence" value="ECO:0007669"/>
    <property type="project" value="UniProtKB-EC"/>
</dbReference>
<dbReference type="SUPFAM" id="SSF51735">
    <property type="entry name" value="NAD(P)-binding Rossmann-fold domains"/>
    <property type="match status" value="1"/>
</dbReference>
<evidence type="ECO:0000256" key="12">
    <source>
        <dbReference type="ARBA" id="ARBA00093263"/>
    </source>
</evidence>
<dbReference type="Gene3D" id="3.40.50.720">
    <property type="entry name" value="NAD(P)-binding Rossmann-like Domain"/>
    <property type="match status" value="1"/>
</dbReference>
<evidence type="ECO:0000256" key="7">
    <source>
        <dbReference type="ARBA" id="ARBA00093203"/>
    </source>
</evidence>